<feature type="coiled-coil region" evidence="1">
    <location>
        <begin position="322"/>
        <end position="428"/>
    </location>
</feature>
<reference evidence="3 4" key="1">
    <citation type="journal article" date="2017" name="Int. J. Parasitol.">
        <title>The genome of the protozoan parasite Cystoisospora suis and a reverse vaccinology approach to identify vaccine candidates.</title>
        <authorList>
            <person name="Palmieri N."/>
            <person name="Shrestha A."/>
            <person name="Ruttkowski B."/>
            <person name="Beck T."/>
            <person name="Vogl C."/>
            <person name="Tomley F."/>
            <person name="Blake D.P."/>
            <person name="Joachim A."/>
        </authorList>
    </citation>
    <scope>NUCLEOTIDE SEQUENCE [LARGE SCALE GENOMIC DNA]</scope>
    <source>
        <strain evidence="3 4">Wien I</strain>
    </source>
</reference>
<organism evidence="3 4">
    <name type="scientific">Cystoisospora suis</name>
    <dbReference type="NCBI Taxonomy" id="483139"/>
    <lineage>
        <taxon>Eukaryota</taxon>
        <taxon>Sar</taxon>
        <taxon>Alveolata</taxon>
        <taxon>Apicomplexa</taxon>
        <taxon>Conoidasida</taxon>
        <taxon>Coccidia</taxon>
        <taxon>Eucoccidiorida</taxon>
        <taxon>Eimeriorina</taxon>
        <taxon>Sarcocystidae</taxon>
        <taxon>Cystoisospora</taxon>
    </lineage>
</organism>
<accession>A0A2C6L4C2</accession>
<dbReference type="Proteomes" id="UP000221165">
    <property type="component" value="Unassembled WGS sequence"/>
</dbReference>
<dbReference type="EMBL" id="MIGC01001632">
    <property type="protein sequence ID" value="PHJ22552.1"/>
    <property type="molecule type" value="Genomic_DNA"/>
</dbReference>
<feature type="region of interest" description="Disordered" evidence="2">
    <location>
        <begin position="1185"/>
        <end position="1217"/>
    </location>
</feature>
<evidence type="ECO:0000256" key="2">
    <source>
        <dbReference type="SAM" id="MobiDB-lite"/>
    </source>
</evidence>
<sequence>MGLVPDGTPLSLQCFFLDHEIRLQRQRLKHMLELGQEPLGRENGPLSESHPRPQTEQRLKHQDPDHQSACPNSALLSHDRCLFSARERCPPVRQMSALQVRTEPGQPVGTARSSCSSSSLGSSASVVSEQRVPTCCNDERIFQSRCSHAASPSVLSHHSTDGVKQALAGDNAASPGPAGSCACTISLPTSRIGFSPNSQVNVSAVTPLGQQPSAAPCSFGELRGQPFYCDPNGNASKKLLAGRGAASQDVLVGKGGVAEEIPSLKKSVTRLDLSMAVYQRMRTVDIPRGTESEVLEEVQEVLVGSPRGREDLVQSEGSGDDLSALLGLNQRLAERVEDLRGEGTGTSPESLGREASKLQILAEKLQAQEEEKRVIQEESFQVEQLLKRQYYQDMQKKEKENAHLKRQLDGLKEEVEALNRHLSATLQHRDHLKYALALAQDAFTHAVDSMLFTPRTPGKPGPGRIPAEQLKKTVQQISLRPVPRGTPDLPKCSEAPLKPSTAARGADQETSERKQNGKPASAGLSAPGTSSQAGPAETTPDAEGELDQHGRDEVANDEGGSLSAKLWSLMERLEDAVGQLDSFSIDGADRKALTTSLRKTCSACDIENTCGLGEDNHLRVSSYGEQHKKSQPQQPENSLLGEAASAWRNFTSHDSNEHFDVELNEEQLYRLRKEVTALRQSLKFFTGGVLAAQKRHREAAVKSGRGGGGEVFPADGVMLQRFEELQNLNARLLLDNTLLHQLYTSGTAASSCVSGGDFAQTEWSSSTVQDLTVPCISRCYPTLARSSDALTCTHGQEPLVPSAVTSSSTGLAAATPCAPYRGPSKTGSPFETEISQKSNFLTDGDQRSGMWSEGAARVEGGNVANAELAGAAVGPDSGSRVARQLWKIPLPSRNLSMPTPEKLPAPVPVRVPRSSRSMAPSMSHPLLRATQRQSKSLNGVGEEGALPRLSRKRTIRVPVKDVQGRRSPPGLSCRRSMRPSASAVELPILRSTVGAPCAASKRGTRGAWGITGLPQLEAYSRSQKPANDILPDTGATNVRGVSSLGDSHSGIRSASLTNGWERGDVQVDKELTIRGRGFGVTGIHSEEWKGLQRPAVFHRSVHRCVNSGDRGGGVMLPSSVPMNMLWTTAQVFAGAAASLEGRGAPDEARSVEPYAQKMRGFLPDEATLTQSSPAQPPAGVLLHSSNWGEGRKTSSPASLPVVDHGSPSSLTGFPSSNGWSLQRSLGATPQVSYHPYTGGAAASDQAFIRHPSESSRSMHLNSVGYAHPNLSTVPTTLTPIPTASSAGPPFSPESFARSSVEMQPRSGPLQTASLVHPVTLVSVRANSGAAGPAACGTFLRTPRSVAHCQQSQNRVHAAHKLQRAAETTGGGDLNCSVNPMPAAIGFAHSSSVPVIGRTMSTSWMTVGTVPQSVPGDGELAASQPLLRRASSKSAQSRVPATVAVVGCSLPGPVSPLLNETPTRSSVRQKEPSVRGRSLTSPLKKDSAGSPHLSGSPDSTRPIRVEGPASTADGGSDGRPRLGGSKLSPVRPSQAKVGSPGTALPKSPVGTHSSVPQQPTGWVRPGRDLATASTAGSSSSGGRSGEQSQYQGSLCGLRVLCDVPLLQHSSVHRLCGASAPSQRTDVSTPKGSDIDGSSRALGSGSMSVSTLQQLPAR</sequence>
<feature type="compositionally biased region" description="Polar residues" evidence="2">
    <location>
        <begin position="1618"/>
        <end position="1629"/>
    </location>
</feature>
<feature type="region of interest" description="Disordered" evidence="2">
    <location>
        <begin position="1449"/>
        <end position="1588"/>
    </location>
</feature>
<keyword evidence="1" id="KW-0175">Coiled coil</keyword>
<feature type="compositionally biased region" description="Low complexity" evidence="2">
    <location>
        <begin position="1575"/>
        <end position="1588"/>
    </location>
</feature>
<feature type="region of interest" description="Disordered" evidence="2">
    <location>
        <begin position="100"/>
        <end position="123"/>
    </location>
</feature>
<evidence type="ECO:0000313" key="4">
    <source>
        <dbReference type="Proteomes" id="UP000221165"/>
    </source>
</evidence>
<dbReference type="RefSeq" id="XP_067924229.1">
    <property type="nucleotide sequence ID" value="XM_068063803.1"/>
</dbReference>
<evidence type="ECO:0000256" key="1">
    <source>
        <dbReference type="SAM" id="Coils"/>
    </source>
</evidence>
<gene>
    <name evidence="3" type="ORF">CSUI_003607</name>
</gene>
<name>A0A2C6L4C2_9APIC</name>
<dbReference type="OrthoDB" id="347889at2759"/>
<feature type="compositionally biased region" description="Basic and acidic residues" evidence="2">
    <location>
        <begin position="49"/>
        <end position="66"/>
    </location>
</feature>
<evidence type="ECO:0000313" key="3">
    <source>
        <dbReference type="EMBL" id="PHJ22552.1"/>
    </source>
</evidence>
<feature type="region of interest" description="Disordered" evidence="2">
    <location>
        <begin position="897"/>
        <end position="943"/>
    </location>
</feature>
<dbReference type="GeneID" id="94427014"/>
<feature type="compositionally biased region" description="Polar residues" evidence="2">
    <location>
        <begin position="1549"/>
        <end position="1559"/>
    </location>
</feature>
<feature type="region of interest" description="Disordered" evidence="2">
    <location>
        <begin position="37"/>
        <end position="71"/>
    </location>
</feature>
<feature type="region of interest" description="Disordered" evidence="2">
    <location>
        <begin position="1615"/>
        <end position="1656"/>
    </location>
</feature>
<dbReference type="VEuPathDB" id="ToxoDB:CSUI_003607"/>
<proteinExistence type="predicted"/>
<feature type="compositionally biased region" description="Low complexity" evidence="2">
    <location>
        <begin position="113"/>
        <end position="123"/>
    </location>
</feature>
<feature type="compositionally biased region" description="Polar residues" evidence="2">
    <location>
        <begin position="1185"/>
        <end position="1197"/>
    </location>
</feature>
<feature type="compositionally biased region" description="Basic and acidic residues" evidence="2">
    <location>
        <begin position="506"/>
        <end position="515"/>
    </location>
</feature>
<feature type="compositionally biased region" description="Polar residues" evidence="2">
    <location>
        <begin position="1643"/>
        <end position="1656"/>
    </location>
</feature>
<protein>
    <submittedName>
        <fullName evidence="3">Uncharacterized protein</fullName>
    </submittedName>
</protein>
<feature type="compositionally biased region" description="Low complexity" evidence="2">
    <location>
        <begin position="910"/>
        <end position="923"/>
    </location>
</feature>
<keyword evidence="4" id="KW-1185">Reference proteome</keyword>
<feature type="region of interest" description="Disordered" evidence="2">
    <location>
        <begin position="476"/>
        <end position="559"/>
    </location>
</feature>
<feature type="compositionally biased region" description="Polar residues" evidence="2">
    <location>
        <begin position="1206"/>
        <end position="1217"/>
    </location>
</feature>
<comment type="caution">
    <text evidence="3">The sequence shown here is derived from an EMBL/GenBank/DDBJ whole genome shotgun (WGS) entry which is preliminary data.</text>
</comment>